<evidence type="ECO:0000313" key="1">
    <source>
        <dbReference type="EMBL" id="KNF71143.1"/>
    </source>
</evidence>
<gene>
    <name evidence="1" type="ORF">WR15_05000</name>
</gene>
<evidence type="ECO:0000313" key="2">
    <source>
        <dbReference type="Proteomes" id="UP000037564"/>
    </source>
</evidence>
<organism evidence="1 2">
    <name type="scientific">Escherichia coli</name>
    <dbReference type="NCBI Taxonomy" id="562"/>
    <lineage>
        <taxon>Bacteria</taxon>
        <taxon>Pseudomonadati</taxon>
        <taxon>Pseudomonadota</taxon>
        <taxon>Gammaproteobacteria</taxon>
        <taxon>Enterobacterales</taxon>
        <taxon>Enterobacteriaceae</taxon>
        <taxon>Escherichia</taxon>
    </lineage>
</organism>
<comment type="caution">
    <text evidence="1">The sequence shown here is derived from an EMBL/GenBank/DDBJ whole genome shotgun (WGS) entry which is preliminary data.</text>
</comment>
<dbReference type="RefSeq" id="WP_047087255.1">
    <property type="nucleotide sequence ID" value="NZ_BFKY01000210.1"/>
</dbReference>
<accession>A0A0H0H1J1</accession>
<protein>
    <submittedName>
        <fullName evidence="1">Uncharacterized protein</fullName>
    </submittedName>
</protein>
<dbReference type="AlphaFoldDB" id="A0A0H0H1J1"/>
<name>A0A0H0H1J1_ECOLX</name>
<reference evidence="1 2" key="1">
    <citation type="submission" date="2015-07" db="EMBL/GenBank/DDBJ databases">
        <title>Genome sequences of 64 non-O157:H7 Shiga toxin-producing Escherichia coli strains.</title>
        <authorList>
            <person name="Gonzalez-Escalona N."/>
            <person name="Toro M."/>
            <person name="Timme R."/>
            <person name="Payne J."/>
        </authorList>
    </citation>
    <scope>NUCLEOTIDE SEQUENCE [LARGE SCALE GENOMIC DNA]</scope>
    <source>
        <strain evidence="1 2">CFSAN026843</strain>
    </source>
</reference>
<dbReference type="EMBL" id="LGZN01000014">
    <property type="protein sequence ID" value="KNF71143.1"/>
    <property type="molecule type" value="Genomic_DNA"/>
</dbReference>
<dbReference type="PATRIC" id="fig|562.7396.peg.807"/>
<dbReference type="Proteomes" id="UP000037564">
    <property type="component" value="Unassembled WGS sequence"/>
</dbReference>
<sequence length="63" mass="7042">MNAKNFNKQYPPGTRFMHTAHPALRGGRVVKTVAPARDFKCGCVVEINVEPYFVKVETLKAAH</sequence>
<proteinExistence type="predicted"/>